<name>A0A9P4HY17_9PEZI</name>
<keyword evidence="1" id="KW-1133">Transmembrane helix</keyword>
<keyword evidence="1" id="KW-0812">Transmembrane</keyword>
<gene>
    <name evidence="2" type="ORF">K490DRAFT_17443</name>
</gene>
<evidence type="ECO:0000313" key="2">
    <source>
        <dbReference type="EMBL" id="KAF2089988.1"/>
    </source>
</evidence>
<evidence type="ECO:0008006" key="4">
    <source>
        <dbReference type="Google" id="ProtNLM"/>
    </source>
</evidence>
<evidence type="ECO:0000256" key="1">
    <source>
        <dbReference type="SAM" id="Phobius"/>
    </source>
</evidence>
<reference evidence="2" key="1">
    <citation type="journal article" date="2020" name="Stud. Mycol.">
        <title>101 Dothideomycetes genomes: a test case for predicting lifestyles and emergence of pathogens.</title>
        <authorList>
            <person name="Haridas S."/>
            <person name="Albert R."/>
            <person name="Binder M."/>
            <person name="Bloem J."/>
            <person name="Labutti K."/>
            <person name="Salamov A."/>
            <person name="Andreopoulos B."/>
            <person name="Baker S."/>
            <person name="Barry K."/>
            <person name="Bills G."/>
            <person name="Bluhm B."/>
            <person name="Cannon C."/>
            <person name="Castanera R."/>
            <person name="Culley D."/>
            <person name="Daum C."/>
            <person name="Ezra D."/>
            <person name="Gonzalez J."/>
            <person name="Henrissat B."/>
            <person name="Kuo A."/>
            <person name="Liang C."/>
            <person name="Lipzen A."/>
            <person name="Lutzoni F."/>
            <person name="Magnuson J."/>
            <person name="Mondo S."/>
            <person name="Nolan M."/>
            <person name="Ohm R."/>
            <person name="Pangilinan J."/>
            <person name="Park H.-J."/>
            <person name="Ramirez L."/>
            <person name="Alfaro M."/>
            <person name="Sun H."/>
            <person name="Tritt A."/>
            <person name="Yoshinaga Y."/>
            <person name="Zwiers L.-H."/>
            <person name="Turgeon B."/>
            <person name="Goodwin S."/>
            <person name="Spatafora J."/>
            <person name="Crous P."/>
            <person name="Grigoriev I."/>
        </authorList>
    </citation>
    <scope>NUCLEOTIDE SEQUENCE</scope>
    <source>
        <strain evidence="2">CBS 121410</strain>
    </source>
</reference>
<keyword evidence="3" id="KW-1185">Reference proteome</keyword>
<organism evidence="2 3">
    <name type="scientific">Saccharata proteae CBS 121410</name>
    <dbReference type="NCBI Taxonomy" id="1314787"/>
    <lineage>
        <taxon>Eukaryota</taxon>
        <taxon>Fungi</taxon>
        <taxon>Dikarya</taxon>
        <taxon>Ascomycota</taxon>
        <taxon>Pezizomycotina</taxon>
        <taxon>Dothideomycetes</taxon>
        <taxon>Dothideomycetes incertae sedis</taxon>
        <taxon>Botryosphaeriales</taxon>
        <taxon>Saccharataceae</taxon>
        <taxon>Saccharata</taxon>
    </lineage>
</organism>
<accession>A0A9P4HY17</accession>
<dbReference type="Proteomes" id="UP000799776">
    <property type="component" value="Unassembled WGS sequence"/>
</dbReference>
<dbReference type="AlphaFoldDB" id="A0A9P4HY17"/>
<keyword evidence="1" id="KW-0472">Membrane</keyword>
<protein>
    <recommendedName>
        <fullName evidence="4">MFS maltose permease</fullName>
    </recommendedName>
</protein>
<proteinExistence type="predicted"/>
<feature type="non-terminal residue" evidence="2">
    <location>
        <position position="1"/>
    </location>
</feature>
<feature type="transmembrane region" description="Helical" evidence="1">
    <location>
        <begin position="77"/>
        <end position="99"/>
    </location>
</feature>
<sequence>RPPRPPSRAHTCPIIRPFTHNSQLRLVVSPSAPRPQLPFLHSTTRALKYGPTGGQWQIARLLTTEQRRRVKDTVWLAGKYTVFIWIGGFMLFVASYGVWQQLQEWDTPTPHEWSLFCRSFYRSAQAAEDPAFDARGFTDWVVVGPLWRTVMRELESTLLEEGKELREHQTRPSFASNVDSTCFDLTDKSEPWRRGYFEVLMGCARSAQNLTESILDITTHICWPKVCMVGPSNPNPRPVPPNVDDPPPLEEHCVPTFDRPEKFYVKILTSKGFNTEQRLEAAIAYGDWLNSENLSSEAEEAYRWGLDIATSAIPNVGAIIDTRTSVIHSEGASTAVSTNIVNAATALATHYARSANVDAALPIFLSILRARRAAPPSDDYPSASSAPSDNIMDKMLRLLVQPPYPPPPPSLDLPLRRTADSQYKEAVLMMYIGEILFATSPPSRETGLAWTRKAAQLAEGGIDDPQLARQDRIMCVQCLETALENWEKMAAVLAREERVRRAEAAQGW</sequence>
<feature type="non-terminal residue" evidence="2">
    <location>
        <position position="508"/>
    </location>
</feature>
<dbReference type="OrthoDB" id="5408102at2759"/>
<evidence type="ECO:0000313" key="3">
    <source>
        <dbReference type="Proteomes" id="UP000799776"/>
    </source>
</evidence>
<dbReference type="EMBL" id="ML978713">
    <property type="protein sequence ID" value="KAF2089988.1"/>
    <property type="molecule type" value="Genomic_DNA"/>
</dbReference>
<comment type="caution">
    <text evidence="2">The sequence shown here is derived from an EMBL/GenBank/DDBJ whole genome shotgun (WGS) entry which is preliminary data.</text>
</comment>